<feature type="binding site" evidence="5">
    <location>
        <position position="32"/>
    </location>
    <ligand>
        <name>ATP</name>
        <dbReference type="ChEBI" id="CHEBI:30616"/>
    </ligand>
</feature>
<protein>
    <recommendedName>
        <fullName evidence="7">Protein kinase domain-containing protein</fullName>
    </recommendedName>
</protein>
<dbReference type="HOGENOM" id="CLU_000288_63_23_1"/>
<sequence>MEWVKGPAIGRGSSATIYLAKSKPSNALFAVKSMGAARSAGLQRESAILSSIRHPCIVAHLGSCTTLGGNDEPTFNLFMEYMAHGTLAHLVRARAMTEPVIRRYAGTVLKGLHHLHTLGLVHGDIKGENILLGPNGLAKIGDLGCAKWARDGHEMAGTPLFMAPEVARGERQGQESDIWSFGCLIIEMATGLAPWLYGSSLGGLDGLSPFEAMARIGRAKNGPCVPDWLSTQAKDFLSKCLCLNPEERWNAEQLQGHGFVRDVSLSSVPPSFHAPPSPVSLDFEDGVSTSLSPPPKEECGVSLSNSPKSVLALELWSLSSSSSFSLSSSVKERDSERGGCEAFASERLRKLAAKGKPNWERDEEEWITVKSQWNPLSQWIR</sequence>
<dbReference type="Gramene" id="ERN00698">
    <property type="protein sequence ID" value="ERN00698"/>
    <property type="gene ID" value="AMTR_s00106p00073400"/>
</dbReference>
<dbReference type="STRING" id="13333.W1NYI6"/>
<keyword evidence="4 5" id="KW-0067">ATP-binding</keyword>
<dbReference type="KEGG" id="atr:18428767"/>
<keyword evidence="9" id="KW-1185">Reference proteome</keyword>
<reference evidence="9" key="1">
    <citation type="journal article" date="2013" name="Science">
        <title>The Amborella genome and the evolution of flowering plants.</title>
        <authorList>
            <consortium name="Amborella Genome Project"/>
        </authorList>
    </citation>
    <scope>NUCLEOTIDE SEQUENCE [LARGE SCALE GENOMIC DNA]</scope>
</reference>
<dbReference type="AlphaFoldDB" id="W1NYI6"/>
<dbReference type="GO" id="GO:0007165">
    <property type="term" value="P:signal transduction"/>
    <property type="evidence" value="ECO:0000318"/>
    <property type="project" value="GO_Central"/>
</dbReference>
<comment type="similarity">
    <text evidence="6">Belongs to the protein kinase superfamily.</text>
</comment>
<dbReference type="SMART" id="SM00220">
    <property type="entry name" value="S_TKc"/>
    <property type="match status" value="1"/>
</dbReference>
<evidence type="ECO:0000313" key="9">
    <source>
        <dbReference type="Proteomes" id="UP000017836"/>
    </source>
</evidence>
<dbReference type="CDD" id="cd06606">
    <property type="entry name" value="STKc_MAPKKK"/>
    <property type="match status" value="1"/>
</dbReference>
<name>W1NYI6_AMBTC</name>
<evidence type="ECO:0000256" key="5">
    <source>
        <dbReference type="PROSITE-ProRule" id="PRU10141"/>
    </source>
</evidence>
<evidence type="ECO:0000256" key="6">
    <source>
        <dbReference type="RuleBase" id="RU000304"/>
    </source>
</evidence>
<accession>W1NYI6</accession>
<dbReference type="Pfam" id="PF00069">
    <property type="entry name" value="Pkinase"/>
    <property type="match status" value="1"/>
</dbReference>
<evidence type="ECO:0000313" key="8">
    <source>
        <dbReference type="EMBL" id="ERN00698.1"/>
    </source>
</evidence>
<dbReference type="Proteomes" id="UP000017836">
    <property type="component" value="Unassembled WGS sequence"/>
</dbReference>
<keyword evidence="1" id="KW-0808">Transferase</keyword>
<evidence type="ECO:0000256" key="2">
    <source>
        <dbReference type="ARBA" id="ARBA00022741"/>
    </source>
</evidence>
<feature type="domain" description="Protein kinase" evidence="7">
    <location>
        <begin position="3"/>
        <end position="260"/>
    </location>
</feature>
<keyword evidence="3" id="KW-0418">Kinase</keyword>
<dbReference type="InterPro" id="IPR052751">
    <property type="entry name" value="Plant_MAPKKK"/>
</dbReference>
<proteinExistence type="inferred from homology"/>
<dbReference type="PANTHER" id="PTHR48011">
    <property type="entry name" value="CCR4-NOT TRANSCRIPTIONAL COMPLEX SUBUNIT CAF120-RELATED"/>
    <property type="match status" value="1"/>
</dbReference>
<dbReference type="PROSITE" id="PS50011">
    <property type="entry name" value="PROTEIN_KINASE_DOM"/>
    <property type="match status" value="1"/>
</dbReference>
<dbReference type="EMBL" id="KI394815">
    <property type="protein sequence ID" value="ERN00698.1"/>
    <property type="molecule type" value="Genomic_DNA"/>
</dbReference>
<dbReference type="PANTHER" id="PTHR48011:SF4">
    <property type="entry name" value="MITOGEN-ACTIVATED PROTEIN KINASE KINASE KINASE 19"/>
    <property type="match status" value="1"/>
</dbReference>
<dbReference type="InterPro" id="IPR011009">
    <property type="entry name" value="Kinase-like_dom_sf"/>
</dbReference>
<dbReference type="GO" id="GO:0004672">
    <property type="term" value="F:protein kinase activity"/>
    <property type="evidence" value="ECO:0000318"/>
    <property type="project" value="GO_Central"/>
</dbReference>
<dbReference type="GO" id="GO:0005524">
    <property type="term" value="F:ATP binding"/>
    <property type="evidence" value="ECO:0007669"/>
    <property type="project" value="UniProtKB-UniRule"/>
</dbReference>
<gene>
    <name evidence="8" type="ORF">AMTR_s00106p00073400</name>
</gene>
<dbReference type="PROSITE" id="PS00107">
    <property type="entry name" value="PROTEIN_KINASE_ATP"/>
    <property type="match status" value="1"/>
</dbReference>
<dbReference type="InterPro" id="IPR017441">
    <property type="entry name" value="Protein_kinase_ATP_BS"/>
</dbReference>
<evidence type="ECO:0000259" key="7">
    <source>
        <dbReference type="PROSITE" id="PS50011"/>
    </source>
</evidence>
<evidence type="ECO:0000256" key="4">
    <source>
        <dbReference type="ARBA" id="ARBA00022840"/>
    </source>
</evidence>
<keyword evidence="2 5" id="KW-0547">Nucleotide-binding</keyword>
<evidence type="ECO:0000256" key="3">
    <source>
        <dbReference type="ARBA" id="ARBA00022777"/>
    </source>
</evidence>
<keyword evidence="6" id="KW-0723">Serine/threonine-protein kinase</keyword>
<dbReference type="GO" id="GO:0004674">
    <property type="term" value="F:protein serine/threonine kinase activity"/>
    <property type="evidence" value="ECO:0007669"/>
    <property type="project" value="UniProtKB-KW"/>
</dbReference>
<dbReference type="eggNOG" id="KOG0198">
    <property type="taxonomic scope" value="Eukaryota"/>
</dbReference>
<dbReference type="InterPro" id="IPR000719">
    <property type="entry name" value="Prot_kinase_dom"/>
</dbReference>
<dbReference type="OMA" id="NMDTGEV"/>
<evidence type="ECO:0000256" key="1">
    <source>
        <dbReference type="ARBA" id="ARBA00022679"/>
    </source>
</evidence>
<dbReference type="InterPro" id="IPR008271">
    <property type="entry name" value="Ser/Thr_kinase_AS"/>
</dbReference>
<dbReference type="OrthoDB" id="275301at2759"/>
<dbReference type="Gene3D" id="1.10.510.10">
    <property type="entry name" value="Transferase(Phosphotransferase) domain 1"/>
    <property type="match status" value="1"/>
</dbReference>
<dbReference type="SUPFAM" id="SSF56112">
    <property type="entry name" value="Protein kinase-like (PK-like)"/>
    <property type="match status" value="1"/>
</dbReference>
<organism evidence="8 9">
    <name type="scientific">Amborella trichopoda</name>
    <dbReference type="NCBI Taxonomy" id="13333"/>
    <lineage>
        <taxon>Eukaryota</taxon>
        <taxon>Viridiplantae</taxon>
        <taxon>Streptophyta</taxon>
        <taxon>Embryophyta</taxon>
        <taxon>Tracheophyta</taxon>
        <taxon>Spermatophyta</taxon>
        <taxon>Magnoliopsida</taxon>
        <taxon>Amborellales</taxon>
        <taxon>Amborellaceae</taxon>
        <taxon>Amborella</taxon>
    </lineage>
</organism>
<dbReference type="PROSITE" id="PS00108">
    <property type="entry name" value="PROTEIN_KINASE_ST"/>
    <property type="match status" value="1"/>
</dbReference>